<sequence length="225" mass="24941">MFPEKVLVCTVLVVIATVSAERHYVVNKGCNTCTKRGPPSCRQWCIITVNVGCCLQRRYVCCSYREKLGVCPVAQPSCPKPYPYHATRVFECHHDFHCPLGYKCCSDCCFTHKICKQMHSATPTSAPWPKPSVFTKPTTSTTNSTTTTTTTTTITPPTTTLSTTTQFIIEVPEVEDETVTVTQDRQPTTLPNPTVEEGSGYGINDLEEPHAALVQGFLDDEDFLH</sequence>
<comment type="caution">
    <text evidence="3">The sequence shown here is derived from an EMBL/GenBank/DDBJ whole genome shotgun (WGS) entry which is preliminary data.</text>
</comment>
<feature type="region of interest" description="Disordered" evidence="1">
    <location>
        <begin position="126"/>
        <end position="154"/>
    </location>
</feature>
<evidence type="ECO:0000313" key="4">
    <source>
        <dbReference type="Proteomes" id="UP000327044"/>
    </source>
</evidence>
<evidence type="ECO:0000313" key="3">
    <source>
        <dbReference type="EMBL" id="KAB0793125.1"/>
    </source>
</evidence>
<evidence type="ECO:0000256" key="2">
    <source>
        <dbReference type="SAM" id="SignalP"/>
    </source>
</evidence>
<name>A0A5N4A741_PHOPY</name>
<organism evidence="3 4">
    <name type="scientific">Photinus pyralis</name>
    <name type="common">Common eastern firefly</name>
    <name type="synonym">Lampyris pyralis</name>
    <dbReference type="NCBI Taxonomy" id="7054"/>
    <lineage>
        <taxon>Eukaryota</taxon>
        <taxon>Metazoa</taxon>
        <taxon>Ecdysozoa</taxon>
        <taxon>Arthropoda</taxon>
        <taxon>Hexapoda</taxon>
        <taxon>Insecta</taxon>
        <taxon>Pterygota</taxon>
        <taxon>Neoptera</taxon>
        <taxon>Endopterygota</taxon>
        <taxon>Coleoptera</taxon>
        <taxon>Polyphaga</taxon>
        <taxon>Elateriformia</taxon>
        <taxon>Elateroidea</taxon>
        <taxon>Lampyridae</taxon>
        <taxon>Lampyrinae</taxon>
        <taxon>Photinus</taxon>
    </lineage>
</organism>
<dbReference type="OrthoDB" id="6782304at2759"/>
<feature type="chain" id="PRO_5024277658" description="WAP domain-containing protein" evidence="2">
    <location>
        <begin position="21"/>
        <end position="225"/>
    </location>
</feature>
<reference evidence="3 4" key="1">
    <citation type="journal article" date="2018" name="Elife">
        <title>Firefly genomes illuminate parallel origins of bioluminescence in beetles.</title>
        <authorList>
            <person name="Fallon T.R."/>
            <person name="Lower S.E."/>
            <person name="Chang C.H."/>
            <person name="Bessho-Uehara M."/>
            <person name="Martin G.J."/>
            <person name="Bewick A.J."/>
            <person name="Behringer M."/>
            <person name="Debat H.J."/>
            <person name="Wong I."/>
            <person name="Day J.C."/>
            <person name="Suvorov A."/>
            <person name="Silva C.J."/>
            <person name="Stanger-Hall K.F."/>
            <person name="Hall D.W."/>
            <person name="Schmitz R.J."/>
            <person name="Nelson D.R."/>
            <person name="Lewis S.M."/>
            <person name="Shigenobu S."/>
            <person name="Bybee S.M."/>
            <person name="Larracuente A.M."/>
            <person name="Oba Y."/>
            <person name="Weng J.K."/>
        </authorList>
    </citation>
    <scope>NUCLEOTIDE SEQUENCE [LARGE SCALE GENOMIC DNA]</scope>
    <source>
        <strain evidence="3">1611_PpyrPB1</strain>
        <tissue evidence="3">Whole body</tissue>
    </source>
</reference>
<proteinExistence type="predicted"/>
<dbReference type="Proteomes" id="UP000327044">
    <property type="component" value="Unassembled WGS sequence"/>
</dbReference>
<evidence type="ECO:0000256" key="1">
    <source>
        <dbReference type="SAM" id="MobiDB-lite"/>
    </source>
</evidence>
<gene>
    <name evidence="3" type="ORF">PPYR_12745</name>
</gene>
<evidence type="ECO:0008006" key="5">
    <source>
        <dbReference type="Google" id="ProtNLM"/>
    </source>
</evidence>
<feature type="compositionally biased region" description="Low complexity" evidence="1">
    <location>
        <begin position="135"/>
        <end position="154"/>
    </location>
</feature>
<keyword evidence="4" id="KW-1185">Reference proteome</keyword>
<dbReference type="InParanoid" id="A0A5N4A741"/>
<accession>A0A5N4A741</accession>
<feature type="signal peptide" evidence="2">
    <location>
        <begin position="1"/>
        <end position="20"/>
    </location>
</feature>
<protein>
    <recommendedName>
        <fullName evidence="5">WAP domain-containing protein</fullName>
    </recommendedName>
</protein>
<dbReference type="EMBL" id="VVIM01000009">
    <property type="protein sequence ID" value="KAB0793125.1"/>
    <property type="molecule type" value="Genomic_DNA"/>
</dbReference>
<keyword evidence="2" id="KW-0732">Signal</keyword>
<dbReference type="AlphaFoldDB" id="A0A5N4A741"/>